<dbReference type="PANTHER" id="PTHR41533:SF1">
    <property type="entry name" value="L,D-TRANSPEPTIDASE YCBB-RELATED"/>
    <property type="match status" value="1"/>
</dbReference>
<evidence type="ECO:0000313" key="3">
    <source>
        <dbReference type="EMBL" id="AKU99519.1"/>
    </source>
</evidence>
<dbReference type="KEGG" id="llu:AKJ09_06183"/>
<evidence type="ECO:0000256" key="1">
    <source>
        <dbReference type="SAM" id="MobiDB-lite"/>
    </source>
</evidence>
<evidence type="ECO:0000259" key="2">
    <source>
        <dbReference type="Pfam" id="PF01471"/>
    </source>
</evidence>
<dbReference type="InterPro" id="IPR002477">
    <property type="entry name" value="Peptidoglycan-bd-like"/>
</dbReference>
<dbReference type="EMBL" id="CP012333">
    <property type="protein sequence ID" value="AKU99519.1"/>
    <property type="molecule type" value="Genomic_DNA"/>
</dbReference>
<dbReference type="RefSeq" id="WP_240488612.1">
    <property type="nucleotide sequence ID" value="NZ_CP012333.1"/>
</dbReference>
<dbReference type="Gene3D" id="1.10.530.10">
    <property type="match status" value="1"/>
</dbReference>
<dbReference type="InterPro" id="IPR052905">
    <property type="entry name" value="LD-transpeptidase_YkuD-like"/>
</dbReference>
<organism evidence="3 4">
    <name type="scientific">Labilithrix luteola</name>
    <dbReference type="NCBI Taxonomy" id="1391654"/>
    <lineage>
        <taxon>Bacteria</taxon>
        <taxon>Pseudomonadati</taxon>
        <taxon>Myxococcota</taxon>
        <taxon>Polyangia</taxon>
        <taxon>Polyangiales</taxon>
        <taxon>Labilitrichaceae</taxon>
        <taxon>Labilithrix</taxon>
    </lineage>
</organism>
<evidence type="ECO:0000313" key="4">
    <source>
        <dbReference type="Proteomes" id="UP000064967"/>
    </source>
</evidence>
<proteinExistence type="predicted"/>
<feature type="region of interest" description="Disordered" evidence="1">
    <location>
        <begin position="229"/>
        <end position="255"/>
    </location>
</feature>
<dbReference type="STRING" id="1391654.AKJ09_06183"/>
<dbReference type="InterPro" id="IPR036365">
    <property type="entry name" value="PGBD-like_sf"/>
</dbReference>
<dbReference type="Gene3D" id="1.10.101.10">
    <property type="entry name" value="PGBD-like superfamily/PGBD"/>
    <property type="match status" value="2"/>
</dbReference>
<reference evidence="3 4" key="1">
    <citation type="submission" date="2015-08" db="EMBL/GenBank/DDBJ databases">
        <authorList>
            <person name="Babu N.S."/>
            <person name="Beckwith C.J."/>
            <person name="Beseler K.G."/>
            <person name="Brison A."/>
            <person name="Carone J.V."/>
            <person name="Caskin T.P."/>
            <person name="Diamond M."/>
            <person name="Durham M.E."/>
            <person name="Foxe J.M."/>
            <person name="Go M."/>
            <person name="Henderson B.A."/>
            <person name="Jones I.B."/>
            <person name="McGettigan J.A."/>
            <person name="Micheletti S.J."/>
            <person name="Nasrallah M.E."/>
            <person name="Ortiz D."/>
            <person name="Piller C.R."/>
            <person name="Privatt S.R."/>
            <person name="Schneider S.L."/>
            <person name="Sharp S."/>
            <person name="Smith T.C."/>
            <person name="Stanton J.D."/>
            <person name="Ullery H.E."/>
            <person name="Wilson R.J."/>
            <person name="Serrano M.G."/>
            <person name="Buck G."/>
            <person name="Lee V."/>
            <person name="Wang Y."/>
            <person name="Carvalho R."/>
            <person name="Voegtly L."/>
            <person name="Shi R."/>
            <person name="Duckworth R."/>
            <person name="Johnson A."/>
            <person name="Loviza R."/>
            <person name="Walstead R."/>
            <person name="Shah Z."/>
            <person name="Kiflezghi M."/>
            <person name="Wade K."/>
            <person name="Ball S.L."/>
            <person name="Bradley K.W."/>
            <person name="Asai D.J."/>
            <person name="Bowman C.A."/>
            <person name="Russell D.A."/>
            <person name="Pope W.H."/>
            <person name="Jacobs-Sera D."/>
            <person name="Hendrix R.W."/>
            <person name="Hatfull G.F."/>
        </authorList>
    </citation>
    <scope>NUCLEOTIDE SEQUENCE [LARGE SCALE GENOMIC DNA]</scope>
    <source>
        <strain evidence="3 4">DSM 27648</strain>
    </source>
</reference>
<sequence>MASPMRSEFDALGLEVPFAEALEDESRFYAGPSSGELESPFAEDRVNGEELAWLDLESPGADGAWMGRPAYESEWFEPENSEAGWNELSASEEEGAFEVYRPGWSERSPWGESAATESLYARENERAATDVATLEGLLENEAGPGTSLADRVKGVASFVLGPTLGRGDSGAGVATLQRTLVTLGYDLAVDGSFGPNTESAVRTFQSRSGLTADGVVGPQTKAALAAAVGKRSVLPPSPPGPAPTPPAPAPTPADRESLDDFITRLANEWSRRANGKLDAAMKRESLRRDYEDTLTGARLRYGRRFVEDAVRRAWMISREEQMRFATERAANVKPLVGFEPPSYTVALTSDKGIIESDKAPVAPIMVRFVEELRRRYAAPLSVSNYVNHGGGKFRNRGYSLDLELRGRDDRGFYPRQSAIDFLRAVNEAAAALQAQWRIIYNDFAVANAINTETGRANVIFVGDPTRSKTQQVTGLNWHGPAPLILHFHLDLVPSAGSPDREWEDGTSGEAFYAGVGARELFSQREGPTGLLATFERYIDSETSGTGLADRLKEVATLVFGPTMQRGSSGDAVATLQRALAALGSSIGVDGAFGPNTERAVREFQARRGLTADGVVGPATKAALVAALGGRPAPVPPAPSPTPSRDDGQWKTYTNLPSEIGVRTTTLSTAEVATLVRKHWPEITEQGVRTLVAQWAAETNFGKSCFSYNFGNVKCVDPKQGHMYLKGVWEIAKSDGEADRMRAAGGKDADDGFKKSKGVSLSTRVVLFEPTHPASRFRAFRTADDGMAFWLGFKKQIAAKYLEYLPALNRGDIPAVAHVLAKARYATTSEAAYRAGMMRARQVIEGQLGPIA</sequence>
<feature type="domain" description="Peptidoglycan binding-like" evidence="2">
    <location>
        <begin position="169"/>
        <end position="224"/>
    </location>
</feature>
<feature type="domain" description="Peptidoglycan binding-like" evidence="2">
    <location>
        <begin position="568"/>
        <end position="623"/>
    </location>
</feature>
<feature type="compositionally biased region" description="Pro residues" evidence="1">
    <location>
        <begin position="235"/>
        <end position="251"/>
    </location>
</feature>
<keyword evidence="4" id="KW-1185">Reference proteome</keyword>
<dbReference type="AlphaFoldDB" id="A0A0K1Q2A7"/>
<accession>A0A0K1Q2A7</accession>
<dbReference type="SUPFAM" id="SSF47090">
    <property type="entry name" value="PGBD-like"/>
    <property type="match status" value="2"/>
</dbReference>
<dbReference type="Proteomes" id="UP000064967">
    <property type="component" value="Chromosome"/>
</dbReference>
<name>A0A0K1Q2A7_9BACT</name>
<dbReference type="PANTHER" id="PTHR41533">
    <property type="entry name" value="L,D-TRANSPEPTIDASE HI_1667-RELATED"/>
    <property type="match status" value="1"/>
</dbReference>
<protein>
    <recommendedName>
        <fullName evidence="2">Peptidoglycan binding-like domain-containing protein</fullName>
    </recommendedName>
</protein>
<dbReference type="Pfam" id="PF01471">
    <property type="entry name" value="PG_binding_1"/>
    <property type="match status" value="2"/>
</dbReference>
<gene>
    <name evidence="3" type="ORF">AKJ09_06183</name>
</gene>
<dbReference type="InterPro" id="IPR036366">
    <property type="entry name" value="PGBDSf"/>
</dbReference>